<evidence type="ECO:0000256" key="1">
    <source>
        <dbReference type="SAM" id="Phobius"/>
    </source>
</evidence>
<evidence type="ECO:0000313" key="3">
    <source>
        <dbReference type="Proteomes" id="UP000319555"/>
    </source>
</evidence>
<keyword evidence="3" id="KW-1185">Reference proteome</keyword>
<keyword evidence="1" id="KW-1133">Transmembrane helix</keyword>
<gene>
    <name evidence="2" type="ORF">SAMN06265380_11354</name>
</gene>
<feature type="transmembrane region" description="Helical" evidence="1">
    <location>
        <begin position="23"/>
        <end position="44"/>
    </location>
</feature>
<dbReference type="RefSeq" id="WP_142639183.1">
    <property type="nucleotide sequence ID" value="NZ_FXTE01000013.1"/>
</dbReference>
<dbReference type="Proteomes" id="UP000319555">
    <property type="component" value="Unassembled WGS sequence"/>
</dbReference>
<name>A0A521ERW1_9RHOB</name>
<feature type="transmembrane region" description="Helical" evidence="1">
    <location>
        <begin position="82"/>
        <end position="108"/>
    </location>
</feature>
<feature type="transmembrane region" description="Helical" evidence="1">
    <location>
        <begin position="128"/>
        <end position="152"/>
    </location>
</feature>
<sequence>MFIGHLPGAYLVFRTATPGLDKAAFAAAMIGSIAPDIDLLWFYFVDNRSHHHHEYLTHRPLLWLGILTLGLLLRLRFPRAGLITAAFGAGGLVHMTLDSIVGEVAWAWPISEFTHPLVIVQATHSHWILSFLSHWTFKIEIAITLLAAYVWWTSRREKQQGLEV</sequence>
<protein>
    <submittedName>
        <fullName evidence="2">Inner membrane protein</fullName>
    </submittedName>
</protein>
<accession>A0A521ERW1</accession>
<feature type="transmembrane region" description="Helical" evidence="1">
    <location>
        <begin position="56"/>
        <end position="75"/>
    </location>
</feature>
<organism evidence="2 3">
    <name type="scientific">Ruegeria faecimaris</name>
    <dbReference type="NCBI Taxonomy" id="686389"/>
    <lineage>
        <taxon>Bacteria</taxon>
        <taxon>Pseudomonadati</taxon>
        <taxon>Pseudomonadota</taxon>
        <taxon>Alphaproteobacteria</taxon>
        <taxon>Rhodobacterales</taxon>
        <taxon>Roseobacteraceae</taxon>
        <taxon>Ruegeria</taxon>
    </lineage>
</organism>
<keyword evidence="1" id="KW-0812">Transmembrane</keyword>
<dbReference type="AlphaFoldDB" id="A0A521ERW1"/>
<keyword evidence="1" id="KW-0472">Membrane</keyword>
<reference evidence="2 3" key="1">
    <citation type="submission" date="2017-05" db="EMBL/GenBank/DDBJ databases">
        <authorList>
            <person name="Varghese N."/>
            <person name="Submissions S."/>
        </authorList>
    </citation>
    <scope>NUCLEOTIDE SEQUENCE [LARGE SCALE GENOMIC DNA]</scope>
    <source>
        <strain evidence="2 3">DSM 28009</strain>
    </source>
</reference>
<dbReference type="OrthoDB" id="199738at2"/>
<dbReference type="InterPro" id="IPR007404">
    <property type="entry name" value="YdjM-like"/>
</dbReference>
<proteinExistence type="predicted"/>
<dbReference type="Pfam" id="PF04307">
    <property type="entry name" value="YdjM"/>
    <property type="match status" value="1"/>
</dbReference>
<evidence type="ECO:0000313" key="2">
    <source>
        <dbReference type="EMBL" id="SMO86688.1"/>
    </source>
</evidence>
<dbReference type="EMBL" id="FXTE01000013">
    <property type="protein sequence ID" value="SMO86688.1"/>
    <property type="molecule type" value="Genomic_DNA"/>
</dbReference>